<dbReference type="Pfam" id="PF14610">
    <property type="entry name" value="Psg1"/>
    <property type="match status" value="1"/>
</dbReference>
<reference evidence="16 17" key="1">
    <citation type="submission" date="2024-02" db="EMBL/GenBank/DDBJ databases">
        <title>First draft genome assembly of two strains of Seiridium cardinale.</title>
        <authorList>
            <person name="Emiliani G."/>
            <person name="Scali E."/>
        </authorList>
    </citation>
    <scope>NUCLEOTIDE SEQUENCE [LARGE SCALE GENOMIC DNA]</scope>
    <source>
        <strain evidence="16 17">BM-138-000479</strain>
    </source>
</reference>
<evidence type="ECO:0000256" key="10">
    <source>
        <dbReference type="ARBA" id="ARBA00032467"/>
    </source>
</evidence>
<comment type="caution">
    <text evidence="16">The sequence shown here is derived from an EMBL/GenBank/DDBJ whole genome shotgun (WGS) entry which is preliminary data.</text>
</comment>
<dbReference type="CDD" id="cd05171">
    <property type="entry name" value="PIKKc_ATM"/>
    <property type="match status" value="1"/>
</dbReference>
<feature type="domain" description="PI3K/PI4K catalytic" evidence="14">
    <location>
        <begin position="2557"/>
        <end position="2868"/>
    </location>
</feature>
<dbReference type="SMART" id="SM01342">
    <property type="entry name" value="TAN"/>
    <property type="match status" value="1"/>
</dbReference>
<dbReference type="InterPro" id="IPR044107">
    <property type="entry name" value="PIKKc_ATM"/>
</dbReference>
<feature type="compositionally biased region" description="Basic and acidic residues" evidence="12">
    <location>
        <begin position="3130"/>
        <end position="3148"/>
    </location>
</feature>
<evidence type="ECO:0000256" key="6">
    <source>
        <dbReference type="ARBA" id="ARBA00022777"/>
    </source>
</evidence>
<evidence type="ECO:0000313" key="17">
    <source>
        <dbReference type="Proteomes" id="UP001465668"/>
    </source>
</evidence>
<feature type="transmembrane region" description="Helical" evidence="13">
    <location>
        <begin position="3054"/>
        <end position="3077"/>
    </location>
</feature>
<dbReference type="InterPro" id="IPR036940">
    <property type="entry name" value="PI3/4_kinase_cat_sf"/>
</dbReference>
<dbReference type="InterPro" id="IPR011009">
    <property type="entry name" value="Kinase-like_dom_sf"/>
</dbReference>
<keyword evidence="5" id="KW-0808">Transferase</keyword>
<evidence type="ECO:0000256" key="13">
    <source>
        <dbReference type="SAM" id="Phobius"/>
    </source>
</evidence>
<dbReference type="PROSITE" id="PS50290">
    <property type="entry name" value="PI3_4_KINASE_3"/>
    <property type="match status" value="1"/>
</dbReference>
<name>A0ABR2XFF2_9PEZI</name>
<dbReference type="PANTHER" id="PTHR37079:SF4">
    <property type="entry name" value="SERINE_THREONINE-PROTEIN KINASE ATM"/>
    <property type="match status" value="1"/>
</dbReference>
<keyword evidence="4" id="KW-0723">Serine/threonine-protein kinase</keyword>
<evidence type="ECO:0000256" key="4">
    <source>
        <dbReference type="ARBA" id="ARBA00022527"/>
    </source>
</evidence>
<feature type="region of interest" description="Disordered" evidence="12">
    <location>
        <begin position="3096"/>
        <end position="3148"/>
    </location>
</feature>
<keyword evidence="17" id="KW-1185">Reference proteome</keyword>
<accession>A0ABR2XFF2</accession>
<dbReference type="PROSITE" id="PS00915">
    <property type="entry name" value="PI3_4_KINASE_1"/>
    <property type="match status" value="1"/>
</dbReference>
<dbReference type="Pfam" id="PF11640">
    <property type="entry name" value="TAN"/>
    <property type="match status" value="1"/>
</dbReference>
<dbReference type="SUPFAM" id="SSF56112">
    <property type="entry name" value="Protein kinase-like (PK-like)"/>
    <property type="match status" value="1"/>
</dbReference>
<dbReference type="Gene3D" id="1.10.1070.11">
    <property type="entry name" value="Phosphatidylinositol 3-/4-kinase, catalytic domain"/>
    <property type="match status" value="1"/>
</dbReference>
<dbReference type="InterPro" id="IPR018936">
    <property type="entry name" value="PI3/4_kinase_CS"/>
</dbReference>
<evidence type="ECO:0000256" key="2">
    <source>
        <dbReference type="ARBA" id="ARBA00014619"/>
    </source>
</evidence>
<sequence length="3148" mass="350961">MPPKATASRRPRVETLKEALDAIEAAGVQDRLSALDNLIYLFGKHTKLAEPLNLKDRDYHRTLDALFRCAISDKATYYKPKKSSNAPPAARLSKCGEALRVVLEHGGNKLKRKTLMAVVDHITQTLPAADEGYVPPLLLEYIRALLALLQHPSVVESLATYEADTWLDCTDFILQIVDWHLESNGGSATFSRDSPAPGTPQTFSLAVSTLRSTATSTSQRAGPGVHQNVLQNLLECVYLLVSAPNAPVLRRSTSITNTTLQCIRIRSLGLSSVSQLGFSILNCVVQATQTEDSRHTNALVGEVLPLIRLWWQAKTTSQENALLNSIQVEALKLLFQIHLNVEHLVQLGDVDFNGELEDLCDMLWNEYAHRDGRSQLQQDDLTFSTIPRHPHAFAVQLFALRPYNVEAERRWAVIHILALFEAMLWKKSRSKHDPSGEDDEHPRKRRRITTDSSRLRQKLQTPQDSLRMTALQLIPFFISHVQMSLNDVTETLSTLTSLVSHKNTKLSVWATIASASLASARIAADNSLSPIWKQLWYMAARNLSISASCRASSVLLNAIVSNDLVSYHEISDDINNIITAADLRNYRLPSASHATCSHVIRWLFLRWDPADPIFISAYSVHVAPLEITNLFRAAYGLPGLILSGHPQCIKGPIGETWSMLQERIEMVRYLLLLEESESTTGNSDQPCISPSQSVSQNAETADSHAIRKLVAELLHPKAEELQASCDSWTKRSDGSSQITVDKFRSLLDCLVVIAFNLAHFNDLKSRHPQELAASLALIIREALSVVWSTSESQSFVEAVLKAVRPYLPSCSTEGLGDLYQDHPQVFAFLSDLSELFRDRQSQHSSSMRDDLMDLDEEFASQESHSSTTVKNFDVSRRDAPLLDAEAFYYDTTQRLNFLNAIHRDPGQIGLLPSTFLTDLLSLSDEEFLSCCLLNKELFTGDFIISQDDATRVTERLGILINANDFSSCEVALHACIDIIEGFIGIWTDARTELHTIVCQLYQFFIEKALPNNLLSPRTQIALARLLFRLTEIDENFPESIRLPTTISSLFNMLQHSSIPIKFFVGKNLHQIFHRFVLKTHDQYCIDVVNRLPLDPEVPEGISLRLYVLSQLAKKWPTLLRRCVYHIFETPGFLHESTKHATYCLKAIAASLKLENAQSLFDLFAPQLLYTWLNTDSIENIPFGIFGFPKLVDLLKRAQPEAAAIMMMRGHDTDFASFAALLGLEPVELVESCFSKLLAYSMAYDISMPNTEQHTKGESRIRKLMGSHKFLDHVYIEFADIVGTFFGLIDQEDPIEKSWAKDEDFITAANTMEEIKNLGHSDVELSGNQQPYFRAKYLTREISLLCRRTEYEMKDLFTPALVVAIARRLFNTIHPALGPLHACSVIRKVRVLICLVGSLAHESYPLEMLLHSIQPYLTDLESADDALGISQYLLTRGSPALSRAPSFVAGYALSTLASLRVFLESSQASTTQESQFKATMSKAQKFHKWLSQYLEEYQSPLLRNEQQVASFRSITQSAANVRSSGNAERGTHESNLLLEILRDESSDNGLLNGPSRDSALRILSKDFRIPAPSRQDAVSTDIEAIELATAVWKSSHAQPGSKDDQHYRIWAGRVIGRSFAASGHIDRSLLQESNLSGYLRGSSRSSTSEQGLFSLLQSLTSGADCFTAGLAEAALRSILSEAIGQEDNALLEACRKVMSEPLLLTSNWDKYRTPPSDELKVDPISDSTAFAADGIEDPLWAQQLLIHLTQSVTNDLVLAALPQVLFHVKDFARDAFPFIIHLVLLSERDKQQTAKRNISTALKSWLKLPATNVKDRLRLLVNTILYLRAQKLPGEHSIADRSQWLDVDLSLAAAAATRCGMHKTALLLIESSTTEGSRQSRRASAIRAQESTDVLLDIFENIDDPDAYYGLGDNASLGNILARLEYENDGTKSLAFRGAQFDSNLRRRDPAARADEHHLVGTLSTLGLSGLSHSLLQAQQNHDGAPTAVDSTFTNARRLEIWDLPVPPSTTSPSVALYKAYQGCNQAVSLDGIRQAVHDGFHQVMQNLVKRDASTAHVRYNLGTLAALTEMDDVLSLSSSTELDEVLGIFSDRSQWMKSGRYSDVSHLLSTRGTTLSILGKTIQSLPRSDLTLRDTKLVEARSALLSSSIYRFHHARQESLNIATALNDSIDQGADLGLTIDAAARIEVAHALWDHGEMLPSIRMLQSVDDDSDLKKQSVEVRRSDLLAKIGHQVSVARLEKPDSIQRNYLQPALKELKGRMEGPEDGKVYHQFAMFCDEQLQNPDGLEDLARLQHLKQGKSDEVTQLQQLVRSAKDSQVKGRYQNHLAKAKQWLDLDDQELRRVEQSRSEFVRLSLENYLLSLIASDEHNNDSLRFAALWLERSGEEYTSEAVKKYIDKVPTRKFAPLMNQLTSRLIDRSQLFQKILFDLVYRICLDHPYHGMYQVWSGTKSRTNSKDDVAVLRQKATEKIAKKLAQNESSVSIWRAIDKTNKAYHMLAIDRNDPRYKAGQKMLIKDCAAGSALVTSLAQYRIPPPTLQVELSSDRDYSNVPHIVKVDPSMSIASGVSAPKIITLVGSDGRRYRQLIKGGSDDLRQDAIMEQVFAAASSVLKLHRSTQQRSLGIRTYKVLPLTASSGLIEFVPNTIPLHEYLMPAHERYHPKDLKGSSCRKEISQVQSKSIETRLATYKRVTERFQPVMRYFFMEYFVDPDEWYAKRTNYTRTTAAISILGHVLGLGDRHGHNILLDSATGEVVHIDLGVAFEMGRVLPVPELVPFRLTRDIVDGMGVTKTEGVFRRCCEFTLDALREETYSIMTILDVLRYDPLYSWSISPVRMAKLQDTRRDGEVGDDAAAESVLDLKKKKGAEGLVNEPSEADRALEVVRKKLSKTLSVTATVNDLINQAVDERNLATRKTKSSFLGITPPLRQSGFSARIHGREDSIHRTVKWDSSFFGDTSTLIQIQADFSPSSGEDATPLADDGFTSNSLRATTTSYEWTVSSSILNSTDSNGVDAQLYIVVATGDGGSENRTLGPLVRVLPAGSTSSNESSAAGPNLVAIIVPVVVGVLLLMAIAGFLLMKRRNPDWSLRGMIGMRKSDGYGSRKSRSERAVGAGGGGLGGVQMGDMGISRPQDGRNVFREEMKRQEETRI</sequence>
<evidence type="ECO:0000259" key="14">
    <source>
        <dbReference type="PROSITE" id="PS50290"/>
    </source>
</evidence>
<gene>
    <name evidence="16" type="ORF">SCAR479_10750</name>
</gene>
<dbReference type="InterPro" id="IPR028000">
    <property type="entry name" value="Pma1"/>
</dbReference>
<comment type="similarity">
    <text evidence="1">Belongs to the PI3/PI4-kinase family. ATM subfamily.</text>
</comment>
<feature type="compositionally biased region" description="Gly residues" evidence="12">
    <location>
        <begin position="3110"/>
        <end position="3120"/>
    </location>
</feature>
<dbReference type="InterPro" id="IPR000403">
    <property type="entry name" value="PI3/4_kinase_cat_dom"/>
</dbReference>
<dbReference type="Gene3D" id="3.30.1010.10">
    <property type="entry name" value="Phosphatidylinositol 3-kinase Catalytic Subunit, Chain A, domain 4"/>
    <property type="match status" value="1"/>
</dbReference>
<feature type="region of interest" description="Disordered" evidence="12">
    <location>
        <begin position="429"/>
        <end position="456"/>
    </location>
</feature>
<feature type="domain" description="FAT" evidence="15">
    <location>
        <begin position="1850"/>
        <end position="2452"/>
    </location>
</feature>
<dbReference type="Proteomes" id="UP001465668">
    <property type="component" value="Unassembled WGS sequence"/>
</dbReference>
<evidence type="ECO:0000256" key="5">
    <source>
        <dbReference type="ARBA" id="ARBA00022679"/>
    </source>
</evidence>
<evidence type="ECO:0000256" key="9">
    <source>
        <dbReference type="ARBA" id="ARBA00031460"/>
    </source>
</evidence>
<keyword evidence="13" id="KW-0472">Membrane</keyword>
<evidence type="ECO:0000256" key="8">
    <source>
        <dbReference type="ARBA" id="ARBA00030222"/>
    </source>
</evidence>
<keyword evidence="6" id="KW-0418">Kinase</keyword>
<evidence type="ECO:0000256" key="1">
    <source>
        <dbReference type="ARBA" id="ARBA00010769"/>
    </source>
</evidence>
<keyword evidence="13" id="KW-1133">Transmembrane helix</keyword>
<dbReference type="InterPro" id="IPR038980">
    <property type="entry name" value="ATM_plant"/>
</dbReference>
<evidence type="ECO:0000256" key="7">
    <source>
        <dbReference type="ARBA" id="ARBA00030020"/>
    </source>
</evidence>
<evidence type="ECO:0000259" key="15">
    <source>
        <dbReference type="PROSITE" id="PS51189"/>
    </source>
</evidence>
<proteinExistence type="inferred from homology"/>
<dbReference type="SMART" id="SM00146">
    <property type="entry name" value="PI3Kc"/>
    <property type="match status" value="1"/>
</dbReference>
<dbReference type="EMBL" id="JARVKM010000060">
    <property type="protein sequence ID" value="KAK9772533.1"/>
    <property type="molecule type" value="Genomic_DNA"/>
</dbReference>
<evidence type="ECO:0000256" key="11">
    <source>
        <dbReference type="ARBA" id="ARBA00047899"/>
    </source>
</evidence>
<evidence type="ECO:0000256" key="12">
    <source>
        <dbReference type="SAM" id="MobiDB-lite"/>
    </source>
</evidence>
<keyword evidence="13" id="KW-0812">Transmembrane</keyword>
<protein>
    <recommendedName>
        <fullName evidence="2">Serine/threonine-protein kinase TEL1</fullName>
    </recommendedName>
    <alternativeName>
        <fullName evidence="7">ATM homolog</fullName>
    </alternativeName>
    <alternativeName>
        <fullName evidence="9 10">DNA-damage checkpoint kinase TEL1</fullName>
    </alternativeName>
    <alternativeName>
        <fullName evidence="3">Serine/threonine-protein kinase tel1</fullName>
    </alternativeName>
    <alternativeName>
        <fullName evidence="8">Telomere length regulation protein 1</fullName>
    </alternativeName>
</protein>
<dbReference type="PROSITE" id="PS00916">
    <property type="entry name" value="PI3_4_KINASE_2"/>
    <property type="match status" value="1"/>
</dbReference>
<dbReference type="Pfam" id="PF00454">
    <property type="entry name" value="PI3_PI4_kinase"/>
    <property type="match status" value="1"/>
</dbReference>
<evidence type="ECO:0000256" key="3">
    <source>
        <dbReference type="ARBA" id="ARBA00020288"/>
    </source>
</evidence>
<dbReference type="InterPro" id="IPR014009">
    <property type="entry name" value="PIK_FAT"/>
</dbReference>
<dbReference type="InterPro" id="IPR021668">
    <property type="entry name" value="TAN"/>
</dbReference>
<dbReference type="PANTHER" id="PTHR37079">
    <property type="entry name" value="SERINE/THREONINE-PROTEIN KINASE ATM"/>
    <property type="match status" value="1"/>
</dbReference>
<dbReference type="PROSITE" id="PS51189">
    <property type="entry name" value="FAT"/>
    <property type="match status" value="1"/>
</dbReference>
<comment type="catalytic activity">
    <reaction evidence="11">
        <text>L-threonyl-[protein] + ATP = O-phospho-L-threonyl-[protein] + ADP + H(+)</text>
        <dbReference type="Rhea" id="RHEA:46608"/>
        <dbReference type="Rhea" id="RHEA-COMP:11060"/>
        <dbReference type="Rhea" id="RHEA-COMP:11605"/>
        <dbReference type="ChEBI" id="CHEBI:15378"/>
        <dbReference type="ChEBI" id="CHEBI:30013"/>
        <dbReference type="ChEBI" id="CHEBI:30616"/>
        <dbReference type="ChEBI" id="CHEBI:61977"/>
        <dbReference type="ChEBI" id="CHEBI:456216"/>
        <dbReference type="EC" id="2.7.11.1"/>
    </reaction>
</comment>
<organism evidence="16 17">
    <name type="scientific">Seiridium cardinale</name>
    <dbReference type="NCBI Taxonomy" id="138064"/>
    <lineage>
        <taxon>Eukaryota</taxon>
        <taxon>Fungi</taxon>
        <taxon>Dikarya</taxon>
        <taxon>Ascomycota</taxon>
        <taxon>Pezizomycotina</taxon>
        <taxon>Sordariomycetes</taxon>
        <taxon>Xylariomycetidae</taxon>
        <taxon>Amphisphaeriales</taxon>
        <taxon>Sporocadaceae</taxon>
        <taxon>Seiridium</taxon>
    </lineage>
</organism>
<evidence type="ECO:0000313" key="16">
    <source>
        <dbReference type="EMBL" id="KAK9772533.1"/>
    </source>
</evidence>